<organism evidence="2 3">
    <name type="scientific">Crotalaria pallida</name>
    <name type="common">Smooth rattlebox</name>
    <name type="synonym">Crotalaria striata</name>
    <dbReference type="NCBI Taxonomy" id="3830"/>
    <lineage>
        <taxon>Eukaryota</taxon>
        <taxon>Viridiplantae</taxon>
        <taxon>Streptophyta</taxon>
        <taxon>Embryophyta</taxon>
        <taxon>Tracheophyta</taxon>
        <taxon>Spermatophyta</taxon>
        <taxon>Magnoliopsida</taxon>
        <taxon>eudicotyledons</taxon>
        <taxon>Gunneridae</taxon>
        <taxon>Pentapetalae</taxon>
        <taxon>rosids</taxon>
        <taxon>fabids</taxon>
        <taxon>Fabales</taxon>
        <taxon>Fabaceae</taxon>
        <taxon>Papilionoideae</taxon>
        <taxon>50 kb inversion clade</taxon>
        <taxon>genistoids sensu lato</taxon>
        <taxon>core genistoids</taxon>
        <taxon>Crotalarieae</taxon>
        <taxon>Crotalaria</taxon>
    </lineage>
</organism>
<evidence type="ECO:0000313" key="3">
    <source>
        <dbReference type="Proteomes" id="UP001372338"/>
    </source>
</evidence>
<protein>
    <submittedName>
        <fullName evidence="2">Uncharacterized protein</fullName>
    </submittedName>
</protein>
<name>A0AAN9I824_CROPI</name>
<dbReference type="EMBL" id="JAYWIO010000004">
    <property type="protein sequence ID" value="KAK7268374.1"/>
    <property type="molecule type" value="Genomic_DNA"/>
</dbReference>
<reference evidence="2 3" key="1">
    <citation type="submission" date="2024-01" db="EMBL/GenBank/DDBJ databases">
        <title>The genomes of 5 underutilized Papilionoideae crops provide insights into root nodulation and disease resistanc.</title>
        <authorList>
            <person name="Yuan L."/>
        </authorList>
    </citation>
    <scope>NUCLEOTIDE SEQUENCE [LARGE SCALE GENOMIC DNA]</scope>
    <source>
        <strain evidence="2">ZHUSHIDOU_FW_LH</strain>
        <tissue evidence="2">Leaf</tissue>
    </source>
</reference>
<evidence type="ECO:0000313" key="2">
    <source>
        <dbReference type="EMBL" id="KAK7268374.1"/>
    </source>
</evidence>
<gene>
    <name evidence="2" type="ORF">RIF29_21072</name>
</gene>
<comment type="caution">
    <text evidence="2">The sequence shown here is derived from an EMBL/GenBank/DDBJ whole genome shotgun (WGS) entry which is preliminary data.</text>
</comment>
<dbReference type="Proteomes" id="UP001372338">
    <property type="component" value="Unassembled WGS sequence"/>
</dbReference>
<feature type="region of interest" description="Disordered" evidence="1">
    <location>
        <begin position="19"/>
        <end position="61"/>
    </location>
</feature>
<dbReference type="AlphaFoldDB" id="A0AAN9I824"/>
<proteinExistence type="predicted"/>
<accession>A0AAN9I824</accession>
<keyword evidence="3" id="KW-1185">Reference proteome</keyword>
<feature type="compositionally biased region" description="Acidic residues" evidence="1">
    <location>
        <begin position="26"/>
        <end position="45"/>
    </location>
</feature>
<evidence type="ECO:0000256" key="1">
    <source>
        <dbReference type="SAM" id="MobiDB-lite"/>
    </source>
</evidence>
<sequence>MMSLLGNVMMIKVRDEKIVERRQPLEDDLEVLPQSDPDEIEEDPSEGSTPVEFSDADVCEYDPKEVLAAASSDEDQ</sequence>